<sequence length="644" mass="71996">MQAENGAAMFCEGECPSSSWLESVAVDTACRVRPNSDVRRKSQYYKPTLSTCSFSNGLYTNLDAPLKQVLCFRANGTSEYESEGSAHLSDTRESLRTVVQSKQGHSFEAKHVHQCSMMDSHLSSVAGLSSHTSVAVMAAEEGSDDPNRSFMRDPKWLDSMQMDLEQLNSELNETLLTETYFRPQLRPTGAPGEGNSEVALKSQMRLQQGMDSVEHASISTRSRGPKELTESSLEPTTCPANVGPRVGDGTMNETVLELSDICDSDNEDGKADVPTVNAQRARLNVSRTSARQSNKEMKECTFRPRLAPVSIALSQKMSQSRGSVFERLYPHPDRSLSLCTTGSDETRALLLQERERLRGLCGVTTAEQAGGDTYELFLRNVLGRDSERAYRIVESDYCSPLARELHARKMAAALNSAAQTTATPLPEDEACCLSSFEEFLMRQQMHNINRLRTVQCIEKAQKPSFQPKVTQMSKRIAKELRARSASASSSPKDISSLAAAVKKHQSPYVDQCTFAPKITRVSRAMEPRGTDVMLLDGRRKQNALKAAQERAKEAEMRHPFAPNINRDPNMDVESTLSKKNLQHYVENLRLRREREQLQREEMEMEKERQVLQQSTFQPALSRAPAYVSRMAAGFALVRRHYSEL</sequence>
<dbReference type="PANTHER" id="PTHR37028:SF4">
    <property type="entry name" value="ALMS MOTIF DOMAIN-CONTAINING PROTEIN"/>
    <property type="match status" value="1"/>
</dbReference>
<gene>
    <name evidence="3" type="ORF">TVY486_1115620</name>
</gene>
<accession>G0U8Z6</accession>
<dbReference type="AlphaFoldDB" id="G0U8Z6"/>
<dbReference type="VEuPathDB" id="TriTrypDB:TvY486_1115620"/>
<dbReference type="OMA" id="KHRSPYV"/>
<evidence type="ECO:0000256" key="1">
    <source>
        <dbReference type="SAM" id="Coils"/>
    </source>
</evidence>
<evidence type="ECO:0000313" key="3">
    <source>
        <dbReference type="EMBL" id="CCC54078.1"/>
    </source>
</evidence>
<feature type="region of interest" description="Disordered" evidence="2">
    <location>
        <begin position="208"/>
        <end position="248"/>
    </location>
</feature>
<keyword evidence="1" id="KW-0175">Coiled coil</keyword>
<protein>
    <submittedName>
        <fullName evidence="3">Uncharacterized protein</fullName>
    </submittedName>
</protein>
<reference evidence="3" key="1">
    <citation type="journal article" date="2012" name="Proc. Natl. Acad. Sci. U.S.A.">
        <title>Antigenic diversity is generated by distinct evolutionary mechanisms in African trypanosome species.</title>
        <authorList>
            <person name="Jackson A.P."/>
            <person name="Berry A."/>
            <person name="Aslett M."/>
            <person name="Allison H.C."/>
            <person name="Burton P."/>
            <person name="Vavrova-Anderson J."/>
            <person name="Brown R."/>
            <person name="Browne H."/>
            <person name="Corton N."/>
            <person name="Hauser H."/>
            <person name="Gamble J."/>
            <person name="Gilderthorp R."/>
            <person name="Marcello L."/>
            <person name="McQuillan J."/>
            <person name="Otto T.D."/>
            <person name="Quail M.A."/>
            <person name="Sanders M.J."/>
            <person name="van Tonder A."/>
            <person name="Ginger M.L."/>
            <person name="Field M.C."/>
            <person name="Barry J.D."/>
            <person name="Hertz-Fowler C."/>
            <person name="Berriman M."/>
        </authorList>
    </citation>
    <scope>NUCLEOTIDE SEQUENCE</scope>
    <source>
        <strain evidence="3">Y486</strain>
    </source>
</reference>
<feature type="coiled-coil region" evidence="1">
    <location>
        <begin position="537"/>
        <end position="614"/>
    </location>
</feature>
<dbReference type="EMBL" id="HE573027">
    <property type="protein sequence ID" value="CCC54078.1"/>
    <property type="molecule type" value="Genomic_DNA"/>
</dbReference>
<proteinExistence type="predicted"/>
<name>G0U8Z6_TRYVY</name>
<evidence type="ECO:0000256" key="2">
    <source>
        <dbReference type="SAM" id="MobiDB-lite"/>
    </source>
</evidence>
<feature type="compositionally biased region" description="Polar residues" evidence="2">
    <location>
        <begin position="230"/>
        <end position="239"/>
    </location>
</feature>
<dbReference type="PANTHER" id="PTHR37028">
    <property type="entry name" value="UNNAMED PRODUCT-RELATED"/>
    <property type="match status" value="1"/>
</dbReference>
<organism evidence="3">
    <name type="scientific">Trypanosoma vivax (strain Y486)</name>
    <dbReference type="NCBI Taxonomy" id="1055687"/>
    <lineage>
        <taxon>Eukaryota</taxon>
        <taxon>Discoba</taxon>
        <taxon>Euglenozoa</taxon>
        <taxon>Kinetoplastea</taxon>
        <taxon>Metakinetoplastina</taxon>
        <taxon>Trypanosomatida</taxon>
        <taxon>Trypanosomatidae</taxon>
        <taxon>Trypanosoma</taxon>
        <taxon>Duttonella</taxon>
    </lineage>
</organism>